<proteinExistence type="predicted"/>
<accession>A0ABW4NIW6</accession>
<dbReference type="Pfam" id="PF10988">
    <property type="entry name" value="DUF2807"/>
    <property type="match status" value="1"/>
</dbReference>
<dbReference type="Gene3D" id="2.160.20.120">
    <property type="match status" value="1"/>
</dbReference>
<evidence type="ECO:0000313" key="2">
    <source>
        <dbReference type="EMBL" id="MFD1789816.1"/>
    </source>
</evidence>
<feature type="domain" description="Putative auto-transporter adhesin head GIN" evidence="1">
    <location>
        <begin position="38"/>
        <end position="222"/>
    </location>
</feature>
<sequence length="238" mass="23840">MTLAALPLVACGAIAGTNRGEAVAESGSGGTREFQVAGFTKVELAGADDIDVRVGQGFSVRAEGPAEQLDKLDIRKDGSTLWVGRKRDKSGWSISRGKGVKVYVTMPAIEGASLGGSGNLSVDTARARAFEASLAGSGDLRLDRIEAQDVNMSLAGSGNLRAAGQAATLKVRIAGSGNVEAAGLKAADANISVAGSGNAAAQVNRTAKVSVVGSGNVTLTGGAKCDSSKMGSGEIRCS</sequence>
<evidence type="ECO:0000259" key="1">
    <source>
        <dbReference type="Pfam" id="PF10988"/>
    </source>
</evidence>
<dbReference type="InterPro" id="IPR021255">
    <property type="entry name" value="DUF2807"/>
</dbReference>
<name>A0ABW4NIW6_9SPHN</name>
<gene>
    <name evidence="2" type="ORF">ACFSC3_19850</name>
</gene>
<keyword evidence="3" id="KW-1185">Reference proteome</keyword>
<dbReference type="PANTHER" id="PTHR39200:SF1">
    <property type="entry name" value="AUTO-TRANSPORTER ADHESIN HEAD GIN DOMAIN-CONTAINING PROTEIN-RELATED"/>
    <property type="match status" value="1"/>
</dbReference>
<protein>
    <submittedName>
        <fullName evidence="2">Head GIN domain-containing protein</fullName>
    </submittedName>
</protein>
<reference evidence="3" key="1">
    <citation type="journal article" date="2019" name="Int. J. Syst. Evol. Microbiol.">
        <title>The Global Catalogue of Microorganisms (GCM) 10K type strain sequencing project: providing services to taxonomists for standard genome sequencing and annotation.</title>
        <authorList>
            <consortium name="The Broad Institute Genomics Platform"/>
            <consortium name="The Broad Institute Genome Sequencing Center for Infectious Disease"/>
            <person name="Wu L."/>
            <person name="Ma J."/>
        </authorList>
    </citation>
    <scope>NUCLEOTIDE SEQUENCE [LARGE SCALE GENOMIC DNA]</scope>
    <source>
        <strain evidence="3">Q85</strain>
    </source>
</reference>
<evidence type="ECO:0000313" key="3">
    <source>
        <dbReference type="Proteomes" id="UP001597283"/>
    </source>
</evidence>
<organism evidence="2 3">
    <name type="scientific">Sphingomonas floccifaciens</name>
    <dbReference type="NCBI Taxonomy" id="1844115"/>
    <lineage>
        <taxon>Bacteria</taxon>
        <taxon>Pseudomonadati</taxon>
        <taxon>Pseudomonadota</taxon>
        <taxon>Alphaproteobacteria</taxon>
        <taxon>Sphingomonadales</taxon>
        <taxon>Sphingomonadaceae</taxon>
        <taxon>Sphingomonas</taxon>
    </lineage>
</organism>
<dbReference type="EMBL" id="JBHUFC010000025">
    <property type="protein sequence ID" value="MFD1789816.1"/>
    <property type="molecule type" value="Genomic_DNA"/>
</dbReference>
<dbReference type="Proteomes" id="UP001597283">
    <property type="component" value="Unassembled WGS sequence"/>
</dbReference>
<comment type="caution">
    <text evidence="2">The sequence shown here is derived from an EMBL/GenBank/DDBJ whole genome shotgun (WGS) entry which is preliminary data.</text>
</comment>
<dbReference type="PANTHER" id="PTHR39200">
    <property type="entry name" value="HYPOTHETICAL EXPORTED PROTEIN"/>
    <property type="match status" value="1"/>
</dbReference>
<dbReference type="RefSeq" id="WP_380942073.1">
    <property type="nucleotide sequence ID" value="NZ_JBHUFC010000025.1"/>
</dbReference>